<protein>
    <recommendedName>
        <fullName evidence="3">Glycosyl transferase family 1 domain-containing protein</fullName>
    </recommendedName>
</protein>
<dbReference type="Proteomes" id="UP000034753">
    <property type="component" value="Unassembled WGS sequence"/>
</dbReference>
<sequence length="271" mass="31708">MISFFAKSAFLREDKTTGVFVTRVSSRIRGEEISEYLGAKYNPEERDGLCIYLKPRGLDNLKDGDYVDILDEISLIPKLKEHPGLKVIAMSQAQYEYLKENLKNEIFLIHHHHINFERFKRTRNKNLVGGAIGHSKYAHDLYETIKDALSGSEIDFVSILAYQTRQDMLDFFKKIDFLVAWNIDEYKDYPHSHPTKIINAASFGIPTLTQPITGYKEFEEFYIPIKNMDSLVEEAEKLKDVNYYNQWSERVFNEAEKYHISKIAELYKQLK</sequence>
<evidence type="ECO:0008006" key="3">
    <source>
        <dbReference type="Google" id="ProtNLM"/>
    </source>
</evidence>
<gene>
    <name evidence="1" type="ORF">UU67_C0015G0011</name>
</gene>
<name>A0A0G0WM53_9BACT</name>
<evidence type="ECO:0000313" key="1">
    <source>
        <dbReference type="EMBL" id="KKS13839.1"/>
    </source>
</evidence>
<reference evidence="1 2" key="1">
    <citation type="journal article" date="2015" name="Nature">
        <title>rRNA introns, odd ribosomes, and small enigmatic genomes across a large radiation of phyla.</title>
        <authorList>
            <person name="Brown C.T."/>
            <person name="Hug L.A."/>
            <person name="Thomas B.C."/>
            <person name="Sharon I."/>
            <person name="Castelle C.J."/>
            <person name="Singh A."/>
            <person name="Wilkins M.J."/>
            <person name="Williams K.H."/>
            <person name="Banfield J.F."/>
        </authorList>
    </citation>
    <scope>NUCLEOTIDE SEQUENCE [LARGE SCALE GENOMIC DNA]</scope>
</reference>
<accession>A0A0G0WM53</accession>
<proteinExistence type="predicted"/>
<evidence type="ECO:0000313" key="2">
    <source>
        <dbReference type="Proteomes" id="UP000034753"/>
    </source>
</evidence>
<dbReference type="Gene3D" id="3.40.50.2000">
    <property type="entry name" value="Glycogen Phosphorylase B"/>
    <property type="match status" value="1"/>
</dbReference>
<dbReference type="AlphaFoldDB" id="A0A0G0WM53"/>
<dbReference type="SUPFAM" id="SSF53756">
    <property type="entry name" value="UDP-Glycosyltransferase/glycogen phosphorylase"/>
    <property type="match status" value="1"/>
</dbReference>
<dbReference type="EMBL" id="LCBN01000015">
    <property type="protein sequence ID" value="KKS13839.1"/>
    <property type="molecule type" value="Genomic_DNA"/>
</dbReference>
<comment type="caution">
    <text evidence="1">The sequence shown here is derived from an EMBL/GenBank/DDBJ whole genome shotgun (WGS) entry which is preliminary data.</text>
</comment>
<organism evidence="1 2">
    <name type="scientific">Candidatus Daviesbacteria bacterium GW2011_GWB1_41_5</name>
    <dbReference type="NCBI Taxonomy" id="1618429"/>
    <lineage>
        <taxon>Bacteria</taxon>
        <taxon>Candidatus Daviesiibacteriota</taxon>
    </lineage>
</organism>